<gene>
    <name evidence="2" type="ordered locus">Curi_c12000</name>
</gene>
<feature type="domain" description="N-acetyltransferase" evidence="1">
    <location>
        <begin position="12"/>
        <end position="160"/>
    </location>
</feature>
<dbReference type="RefSeq" id="WP_014967350.1">
    <property type="nucleotide sequence ID" value="NC_018664.1"/>
</dbReference>
<protein>
    <submittedName>
        <fullName evidence="2">Acetyltransferase, GNAT family</fullName>
    </submittedName>
</protein>
<evidence type="ECO:0000313" key="3">
    <source>
        <dbReference type="Proteomes" id="UP000006094"/>
    </source>
</evidence>
<accession>K0AWK8</accession>
<dbReference type="PROSITE" id="PS51186">
    <property type="entry name" value="GNAT"/>
    <property type="match status" value="1"/>
</dbReference>
<evidence type="ECO:0000259" key="1">
    <source>
        <dbReference type="PROSITE" id="PS51186"/>
    </source>
</evidence>
<name>K0AWK8_GOTA9</name>
<dbReference type="STRING" id="1128398.Curi_c12000"/>
<dbReference type="Proteomes" id="UP000006094">
    <property type="component" value="Chromosome"/>
</dbReference>
<proteinExistence type="predicted"/>
<dbReference type="InterPro" id="IPR000182">
    <property type="entry name" value="GNAT_dom"/>
</dbReference>
<dbReference type="EMBL" id="CP003326">
    <property type="protein sequence ID" value="AFS78213.1"/>
    <property type="molecule type" value="Genomic_DNA"/>
</dbReference>
<dbReference type="HOGENOM" id="CLU_142216_0_0_9"/>
<reference evidence="2 3" key="1">
    <citation type="journal article" date="2012" name="PLoS ONE">
        <title>The purine-utilizing bacterium Clostridium acidurici 9a: a genome-guided metabolic reconsideration.</title>
        <authorList>
            <person name="Hartwich K."/>
            <person name="Poehlein A."/>
            <person name="Daniel R."/>
        </authorList>
    </citation>
    <scope>NUCLEOTIDE SEQUENCE [LARGE SCALE GENOMIC DNA]</scope>
    <source>
        <strain evidence="3">ATCC 7906 / DSM 604 / BCRC 14475 / CIP 104303 / KCTC 5404 / NCIMB 10678 / 9a</strain>
    </source>
</reference>
<dbReference type="InterPro" id="IPR016181">
    <property type="entry name" value="Acyl_CoA_acyltransferase"/>
</dbReference>
<dbReference type="Gene3D" id="3.40.630.30">
    <property type="match status" value="1"/>
</dbReference>
<sequence length="160" mass="19002">MENREEINKTSIEYIKGGKELLKSIEPLWEKLNNHHIKKSIYFKEQFRELSFKERKRAMEKGEEKVFFITLARDIVIDKYIGYVIAHISKDNIGEVDSIYIEDEYRGLKIGDVFMKNSLEWIQETGGEKITINVAFGNEEVFKFYARYGFFPRKTTLEKI</sequence>
<dbReference type="SUPFAM" id="SSF55729">
    <property type="entry name" value="Acyl-CoA N-acyltransferases (Nat)"/>
    <property type="match status" value="1"/>
</dbReference>
<dbReference type="Pfam" id="PF00583">
    <property type="entry name" value="Acetyltransf_1"/>
    <property type="match status" value="1"/>
</dbReference>
<evidence type="ECO:0000313" key="2">
    <source>
        <dbReference type="EMBL" id="AFS78213.1"/>
    </source>
</evidence>
<dbReference type="KEGG" id="cad:Curi_c12000"/>
<organism evidence="2 3">
    <name type="scientific">Gottschalkia acidurici (strain ATCC 7906 / DSM 604 / BCRC 14475 / CIP 104303 / KCTC 5404 / NCIMB 10678 / 9a)</name>
    <name type="common">Clostridium acidurici</name>
    <dbReference type="NCBI Taxonomy" id="1128398"/>
    <lineage>
        <taxon>Bacteria</taxon>
        <taxon>Bacillati</taxon>
        <taxon>Bacillota</taxon>
        <taxon>Tissierellia</taxon>
        <taxon>Tissierellales</taxon>
        <taxon>Gottschalkiaceae</taxon>
        <taxon>Gottschalkia</taxon>
    </lineage>
</organism>
<dbReference type="AlphaFoldDB" id="K0AWK8"/>
<keyword evidence="3" id="KW-1185">Reference proteome</keyword>
<dbReference type="GO" id="GO:0016747">
    <property type="term" value="F:acyltransferase activity, transferring groups other than amino-acyl groups"/>
    <property type="evidence" value="ECO:0007669"/>
    <property type="project" value="InterPro"/>
</dbReference>
<dbReference type="CDD" id="cd04301">
    <property type="entry name" value="NAT_SF"/>
    <property type="match status" value="1"/>
</dbReference>
<dbReference type="OrthoDB" id="87541at2"/>
<dbReference type="eggNOG" id="COG0456">
    <property type="taxonomic scope" value="Bacteria"/>
</dbReference>